<dbReference type="EMBL" id="JAYMYS010000004">
    <property type="protein sequence ID" value="KAK7396898.1"/>
    <property type="molecule type" value="Genomic_DNA"/>
</dbReference>
<dbReference type="PANTHER" id="PTHR20961:SF124">
    <property type="entry name" value="GLYCOSYLTRANSFERASE"/>
    <property type="match status" value="1"/>
</dbReference>
<dbReference type="GO" id="GO:0016757">
    <property type="term" value="F:glycosyltransferase activity"/>
    <property type="evidence" value="ECO:0007669"/>
    <property type="project" value="InterPro"/>
</dbReference>
<dbReference type="AlphaFoldDB" id="A0AAN9XLQ1"/>
<sequence length="203" mass="22948">MNWFYVTKWKRLAKIYRTLNASDVMIIVHGAAMTHFLFLRPGSVFIQVVPLGTTWAAETHYGEPARKLGGYWNGGKGIIMEIGDIKTVQSMELEMKADKIGLQRSEKELYKFPLAGQSTLSPVVDQRDGGHARLTTTRKKRPERLRPRVPASAWLPAASLTENSERRNGEVRMHHHCPGVGGGQWLKKKKRANQSLKPFLLES</sequence>
<dbReference type="PANTHER" id="PTHR20961">
    <property type="entry name" value="GLYCOSYLTRANSFERASE"/>
    <property type="match status" value="1"/>
</dbReference>
<proteinExistence type="predicted"/>
<feature type="region of interest" description="Disordered" evidence="1">
    <location>
        <begin position="179"/>
        <end position="203"/>
    </location>
</feature>
<dbReference type="InterPro" id="IPR007657">
    <property type="entry name" value="Glycosyltransferase_61"/>
</dbReference>
<comment type="caution">
    <text evidence="2">The sequence shown here is derived from an EMBL/GenBank/DDBJ whole genome shotgun (WGS) entry which is preliminary data.</text>
</comment>
<keyword evidence="3" id="KW-1185">Reference proteome</keyword>
<evidence type="ECO:0000313" key="2">
    <source>
        <dbReference type="EMBL" id="KAK7396898.1"/>
    </source>
</evidence>
<accession>A0AAN9XLQ1</accession>
<gene>
    <name evidence="2" type="ORF">VNO78_18060</name>
</gene>
<evidence type="ECO:0000313" key="3">
    <source>
        <dbReference type="Proteomes" id="UP001386955"/>
    </source>
</evidence>
<protein>
    <submittedName>
        <fullName evidence="2">Uncharacterized protein</fullName>
    </submittedName>
</protein>
<organism evidence="2 3">
    <name type="scientific">Psophocarpus tetragonolobus</name>
    <name type="common">Winged bean</name>
    <name type="synonym">Dolichos tetragonolobus</name>
    <dbReference type="NCBI Taxonomy" id="3891"/>
    <lineage>
        <taxon>Eukaryota</taxon>
        <taxon>Viridiplantae</taxon>
        <taxon>Streptophyta</taxon>
        <taxon>Embryophyta</taxon>
        <taxon>Tracheophyta</taxon>
        <taxon>Spermatophyta</taxon>
        <taxon>Magnoliopsida</taxon>
        <taxon>eudicotyledons</taxon>
        <taxon>Gunneridae</taxon>
        <taxon>Pentapetalae</taxon>
        <taxon>rosids</taxon>
        <taxon>fabids</taxon>
        <taxon>Fabales</taxon>
        <taxon>Fabaceae</taxon>
        <taxon>Papilionoideae</taxon>
        <taxon>50 kb inversion clade</taxon>
        <taxon>NPAAA clade</taxon>
        <taxon>indigoferoid/millettioid clade</taxon>
        <taxon>Phaseoleae</taxon>
        <taxon>Psophocarpus</taxon>
    </lineage>
</organism>
<reference evidence="2 3" key="1">
    <citation type="submission" date="2024-01" db="EMBL/GenBank/DDBJ databases">
        <title>The genomes of 5 underutilized Papilionoideae crops provide insights into root nodulation and disease resistanc.</title>
        <authorList>
            <person name="Jiang F."/>
        </authorList>
    </citation>
    <scope>NUCLEOTIDE SEQUENCE [LARGE SCALE GENOMIC DNA]</scope>
    <source>
        <strain evidence="2">DUOXIRENSHENG_FW03</strain>
        <tissue evidence="2">Leaves</tissue>
    </source>
</reference>
<evidence type="ECO:0000256" key="1">
    <source>
        <dbReference type="SAM" id="MobiDB-lite"/>
    </source>
</evidence>
<name>A0AAN9XLQ1_PSOTE</name>
<dbReference type="Proteomes" id="UP001386955">
    <property type="component" value="Unassembled WGS sequence"/>
</dbReference>